<organism evidence="2 3">
    <name type="scientific">Serratia phage MyoSmar</name>
    <dbReference type="NCBI Taxonomy" id="2596673"/>
    <lineage>
        <taxon>Viruses</taxon>
        <taxon>Duplodnaviria</taxon>
        <taxon>Heunggongvirae</taxon>
        <taxon>Uroviricota</taxon>
        <taxon>Caudoviricetes</taxon>
        <taxon>Lindbergviridae</taxon>
        <taxon>Myosmarvirus</taxon>
        <taxon>Myosmarvirus myosmar</taxon>
    </lineage>
</organism>
<evidence type="ECO:0000313" key="3">
    <source>
        <dbReference type="Proteomes" id="UP000322680"/>
    </source>
</evidence>
<dbReference type="Proteomes" id="UP000322680">
    <property type="component" value="Segment"/>
</dbReference>
<keyword evidence="1" id="KW-0472">Membrane</keyword>
<proteinExistence type="predicted"/>
<keyword evidence="1" id="KW-0812">Transmembrane</keyword>
<protein>
    <submittedName>
        <fullName evidence="2">Uncharacterized protein</fullName>
    </submittedName>
</protein>
<gene>
    <name evidence="2" type="ORF">CPT_MyoSmar_093</name>
</gene>
<dbReference type="EMBL" id="MN062189">
    <property type="protein sequence ID" value="QEG09542.1"/>
    <property type="molecule type" value="Genomic_DNA"/>
</dbReference>
<name>A0A5B9NAM3_9CAUD</name>
<feature type="transmembrane region" description="Helical" evidence="1">
    <location>
        <begin position="6"/>
        <end position="27"/>
    </location>
</feature>
<keyword evidence="1" id="KW-1133">Transmembrane helix</keyword>
<reference evidence="3" key="1">
    <citation type="submission" date="2019-06" db="EMBL/GenBank/DDBJ databases">
        <title>Complete Genome Sequence of Serratia marcescens Myophage MyoSmar.</title>
        <authorList>
            <person name="Cooper S."/>
            <person name="Nguyen Q."/>
            <person name="Newkirk H."/>
            <person name="Liu M."/>
            <person name="Cahill J."/>
            <person name="Ramsey J."/>
        </authorList>
    </citation>
    <scope>NUCLEOTIDE SEQUENCE [LARGE SCALE GENOMIC DNA]</scope>
</reference>
<sequence length="92" mass="10498">MDTLINFLIVCSAICFALIFIIFMVITSIRADMRRQRLDLIKLRAQLEAGEGDSCDKAPDFRTSIHCDLDMVDPETVRRLVKNMGDVKNVNH</sequence>
<evidence type="ECO:0000313" key="2">
    <source>
        <dbReference type="EMBL" id="QEG09542.1"/>
    </source>
</evidence>
<accession>A0A5B9NAM3</accession>
<keyword evidence="3" id="KW-1185">Reference proteome</keyword>
<evidence type="ECO:0000256" key="1">
    <source>
        <dbReference type="SAM" id="Phobius"/>
    </source>
</evidence>